<protein>
    <submittedName>
        <fullName evidence="1">N-formylglutamate amidohydrolase</fullName>
    </submittedName>
</protein>
<proteinExistence type="predicted"/>
<dbReference type="GO" id="GO:0016787">
    <property type="term" value="F:hydrolase activity"/>
    <property type="evidence" value="ECO:0007669"/>
    <property type="project" value="UniProtKB-KW"/>
</dbReference>
<organism evidence="1 2">
    <name type="scientific">Hypericibacter terrae</name>
    <dbReference type="NCBI Taxonomy" id="2602015"/>
    <lineage>
        <taxon>Bacteria</taxon>
        <taxon>Pseudomonadati</taxon>
        <taxon>Pseudomonadota</taxon>
        <taxon>Alphaproteobacteria</taxon>
        <taxon>Rhodospirillales</taxon>
        <taxon>Dongiaceae</taxon>
        <taxon>Hypericibacter</taxon>
    </lineage>
</organism>
<dbReference type="Proteomes" id="UP000326202">
    <property type="component" value="Chromosome"/>
</dbReference>
<reference evidence="1 2" key="1">
    <citation type="submission" date="2019-08" db="EMBL/GenBank/DDBJ databases">
        <title>Hyperibacter terrae gen. nov., sp. nov. and Hyperibacter viscosus sp. nov., two new members in the family Rhodospirillaceae isolated from the rhizosphere of Hypericum perforatum.</title>
        <authorList>
            <person name="Noviana Z."/>
        </authorList>
    </citation>
    <scope>NUCLEOTIDE SEQUENCE [LARGE SCALE GENOMIC DNA]</scope>
    <source>
        <strain evidence="1 2">R5913</strain>
    </source>
</reference>
<keyword evidence="2" id="KW-1185">Reference proteome</keyword>
<dbReference type="InterPro" id="IPR007709">
    <property type="entry name" value="N-FG_amidohydro"/>
</dbReference>
<dbReference type="Gene3D" id="3.40.630.40">
    <property type="entry name" value="Zn-dependent exopeptidases"/>
    <property type="match status" value="1"/>
</dbReference>
<keyword evidence="1" id="KW-0378">Hydrolase</keyword>
<dbReference type="RefSeq" id="WP_151178293.1">
    <property type="nucleotide sequence ID" value="NZ_CP042906.1"/>
</dbReference>
<evidence type="ECO:0000313" key="2">
    <source>
        <dbReference type="Proteomes" id="UP000326202"/>
    </source>
</evidence>
<evidence type="ECO:0000313" key="1">
    <source>
        <dbReference type="EMBL" id="QEX18099.1"/>
    </source>
</evidence>
<dbReference type="AlphaFoldDB" id="A0A5J6ML75"/>
<dbReference type="Pfam" id="PF05013">
    <property type="entry name" value="FGase"/>
    <property type="match status" value="1"/>
</dbReference>
<dbReference type="OrthoDB" id="9815326at2"/>
<dbReference type="SUPFAM" id="SSF53187">
    <property type="entry name" value="Zn-dependent exopeptidases"/>
    <property type="match status" value="1"/>
</dbReference>
<name>A0A5J6ML75_9PROT</name>
<dbReference type="KEGG" id="htq:FRZ44_34030"/>
<dbReference type="InterPro" id="IPR011227">
    <property type="entry name" value="UCP029730"/>
</dbReference>
<gene>
    <name evidence="1" type="ORF">FRZ44_34030</name>
</gene>
<dbReference type="PIRSF" id="PIRSF029730">
    <property type="entry name" value="UCP029730"/>
    <property type="match status" value="1"/>
</dbReference>
<accession>A0A5J6ML75</accession>
<sequence>MTGLLGPGDPEAVAVRNPDGASPILFISDHAGRAIPRRLGTLGLGEAELSRHIGWDIGIQGVTSILSDRLGAPYIYQPYSRLVIDCNRQAGSAQSIMERSDGTDVPGNRNLTEGDRLARDVEILRPYHDCIRQTLDERLQAGAPTVIFAMHSCTPRLNGDAAPRPWHIGVIAHSDWRIGDGLIRLLEAETAFHVGRNKPYSVNMEMDYTVPVHCEGRRLPYVEIEIRQDLIGDAAGQAQWADILAGILPRVVEGSGVLAA</sequence>
<dbReference type="EMBL" id="CP042906">
    <property type="protein sequence ID" value="QEX18099.1"/>
    <property type="molecule type" value="Genomic_DNA"/>
</dbReference>